<dbReference type="EMBL" id="BSFM01000004">
    <property type="protein sequence ID" value="GLK82700.1"/>
    <property type="molecule type" value="Genomic_DNA"/>
</dbReference>
<accession>A0A9W6JV63</accession>
<evidence type="ECO:0000313" key="4">
    <source>
        <dbReference type="Proteomes" id="UP001143330"/>
    </source>
</evidence>
<feature type="transmembrane region" description="Helical" evidence="2">
    <location>
        <begin position="93"/>
        <end position="112"/>
    </location>
</feature>
<reference evidence="3" key="2">
    <citation type="submission" date="2023-01" db="EMBL/GenBank/DDBJ databases">
        <authorList>
            <person name="Sun Q."/>
            <person name="Evtushenko L."/>
        </authorList>
    </citation>
    <scope>NUCLEOTIDE SEQUENCE</scope>
    <source>
        <strain evidence="3">VKM B-2789</strain>
    </source>
</reference>
<keyword evidence="2" id="KW-0472">Membrane</keyword>
<dbReference type="RefSeq" id="WP_246547515.1">
    <property type="nucleotide sequence ID" value="NZ_BSFM01000004.1"/>
</dbReference>
<keyword evidence="2" id="KW-1133">Transmembrane helix</keyword>
<comment type="caution">
    <text evidence="3">The sequence shown here is derived from an EMBL/GenBank/DDBJ whole genome shotgun (WGS) entry which is preliminary data.</text>
</comment>
<sequence>MTTSGLSNTEQLRHDIDRGRGGDKVPFPDPAAAPLGTDDEAAGTTASSERVELARNEVLHAGAEDRPGVTHESSWGFDDNRGGTSPLPFVARVALWLGCIVIGGGSVAAWLVR</sequence>
<feature type="region of interest" description="Disordered" evidence="1">
    <location>
        <begin position="1"/>
        <end position="82"/>
    </location>
</feature>
<feature type="compositionally biased region" description="Basic and acidic residues" evidence="1">
    <location>
        <begin position="11"/>
        <end position="23"/>
    </location>
</feature>
<evidence type="ECO:0000256" key="2">
    <source>
        <dbReference type="SAM" id="Phobius"/>
    </source>
</evidence>
<protein>
    <submittedName>
        <fullName evidence="3">Uncharacterized protein</fullName>
    </submittedName>
</protein>
<proteinExistence type="predicted"/>
<evidence type="ECO:0000256" key="1">
    <source>
        <dbReference type="SAM" id="MobiDB-lite"/>
    </source>
</evidence>
<organism evidence="3 4">
    <name type="scientific">Ancylobacter defluvii</name>
    <dbReference type="NCBI Taxonomy" id="1282440"/>
    <lineage>
        <taxon>Bacteria</taxon>
        <taxon>Pseudomonadati</taxon>
        <taxon>Pseudomonadota</taxon>
        <taxon>Alphaproteobacteria</taxon>
        <taxon>Hyphomicrobiales</taxon>
        <taxon>Xanthobacteraceae</taxon>
        <taxon>Ancylobacter</taxon>
    </lineage>
</organism>
<feature type="compositionally biased region" description="Basic and acidic residues" evidence="1">
    <location>
        <begin position="49"/>
        <end position="69"/>
    </location>
</feature>
<name>A0A9W6JV63_9HYPH</name>
<dbReference type="AlphaFoldDB" id="A0A9W6JV63"/>
<dbReference type="Proteomes" id="UP001143330">
    <property type="component" value="Unassembled WGS sequence"/>
</dbReference>
<keyword evidence="4" id="KW-1185">Reference proteome</keyword>
<keyword evidence="2" id="KW-0812">Transmembrane</keyword>
<reference evidence="3" key="1">
    <citation type="journal article" date="2014" name="Int. J. Syst. Evol. Microbiol.">
        <title>Complete genome sequence of Corynebacterium casei LMG S-19264T (=DSM 44701T), isolated from a smear-ripened cheese.</title>
        <authorList>
            <consortium name="US DOE Joint Genome Institute (JGI-PGF)"/>
            <person name="Walter F."/>
            <person name="Albersmeier A."/>
            <person name="Kalinowski J."/>
            <person name="Ruckert C."/>
        </authorList>
    </citation>
    <scope>NUCLEOTIDE SEQUENCE</scope>
    <source>
        <strain evidence="3">VKM B-2789</strain>
    </source>
</reference>
<evidence type="ECO:0000313" key="3">
    <source>
        <dbReference type="EMBL" id="GLK82700.1"/>
    </source>
</evidence>
<gene>
    <name evidence="3" type="ORF">GCM10017653_07690</name>
</gene>
<feature type="compositionally biased region" description="Polar residues" evidence="1">
    <location>
        <begin position="1"/>
        <end position="10"/>
    </location>
</feature>